<evidence type="ECO:0000256" key="3">
    <source>
        <dbReference type="ARBA" id="ARBA00022989"/>
    </source>
</evidence>
<dbReference type="GO" id="GO:0016020">
    <property type="term" value="C:membrane"/>
    <property type="evidence" value="ECO:0007669"/>
    <property type="project" value="UniProtKB-SubCell"/>
</dbReference>
<evidence type="ECO:0000256" key="4">
    <source>
        <dbReference type="ARBA" id="ARBA00023136"/>
    </source>
</evidence>
<reference evidence="6 7" key="1">
    <citation type="submission" date="2015-01" db="EMBL/GenBank/DDBJ databases">
        <title>Paenibacillus swuensis/DY6/whole genome sequencing.</title>
        <authorList>
            <person name="Kim M.K."/>
            <person name="Srinivasan S."/>
            <person name="Lee J.-J."/>
        </authorList>
    </citation>
    <scope>NUCLEOTIDE SEQUENCE [LARGE SCALE GENOMIC DNA]</scope>
    <source>
        <strain evidence="6 7">DY6</strain>
    </source>
</reference>
<sequence length="127" mass="13689">MKWVTRIVQGLIALAFIMSGFLKLAGDAMQVKSFTEDYNYGLTMMYLVGAVEVLAGIGLIIGYWKPRIAVYSAIVVAIIMAGAVFSILSAGQGLGLAMVPLIFLLLAILVAVRYSKEPTRNGTTLTR</sequence>
<gene>
    <name evidence="6" type="ORF">SY83_05175</name>
</gene>
<dbReference type="Proteomes" id="UP000076927">
    <property type="component" value="Chromosome"/>
</dbReference>
<feature type="transmembrane region" description="Helical" evidence="5">
    <location>
        <begin position="38"/>
        <end position="61"/>
    </location>
</feature>
<name>A0A172TFK3_9BACL</name>
<feature type="transmembrane region" description="Helical" evidence="5">
    <location>
        <begin position="68"/>
        <end position="88"/>
    </location>
</feature>
<keyword evidence="7" id="KW-1185">Reference proteome</keyword>
<evidence type="ECO:0000313" key="6">
    <source>
        <dbReference type="EMBL" id="ANE45790.1"/>
    </source>
</evidence>
<dbReference type="RefSeq" id="WP_068604875.1">
    <property type="nucleotide sequence ID" value="NZ_CP011388.1"/>
</dbReference>
<dbReference type="InterPro" id="IPR032808">
    <property type="entry name" value="DoxX"/>
</dbReference>
<evidence type="ECO:0000256" key="2">
    <source>
        <dbReference type="ARBA" id="ARBA00022692"/>
    </source>
</evidence>
<evidence type="ECO:0000256" key="1">
    <source>
        <dbReference type="ARBA" id="ARBA00004141"/>
    </source>
</evidence>
<dbReference type="KEGG" id="pswu:SY83_05175"/>
<dbReference type="EMBL" id="CP011388">
    <property type="protein sequence ID" value="ANE45790.1"/>
    <property type="molecule type" value="Genomic_DNA"/>
</dbReference>
<evidence type="ECO:0000256" key="5">
    <source>
        <dbReference type="SAM" id="Phobius"/>
    </source>
</evidence>
<evidence type="ECO:0008006" key="8">
    <source>
        <dbReference type="Google" id="ProtNLM"/>
    </source>
</evidence>
<dbReference type="Pfam" id="PF13564">
    <property type="entry name" value="DoxX_2"/>
    <property type="match status" value="1"/>
</dbReference>
<proteinExistence type="predicted"/>
<comment type="subcellular location">
    <subcellularLocation>
        <location evidence="1">Membrane</location>
        <topology evidence="1">Multi-pass membrane protein</topology>
    </subcellularLocation>
</comment>
<accession>A0A172TFK3</accession>
<feature type="transmembrane region" description="Helical" evidence="5">
    <location>
        <begin position="94"/>
        <end position="112"/>
    </location>
</feature>
<keyword evidence="2 5" id="KW-0812">Transmembrane</keyword>
<dbReference type="PATRIC" id="fig|1178515.4.peg.1049"/>
<keyword evidence="3 5" id="KW-1133">Transmembrane helix</keyword>
<dbReference type="OrthoDB" id="2455901at2"/>
<feature type="transmembrane region" description="Helical" evidence="5">
    <location>
        <begin position="7"/>
        <end position="26"/>
    </location>
</feature>
<dbReference type="AlphaFoldDB" id="A0A172TFK3"/>
<organism evidence="6 7">
    <name type="scientific">Paenibacillus swuensis</name>
    <dbReference type="NCBI Taxonomy" id="1178515"/>
    <lineage>
        <taxon>Bacteria</taxon>
        <taxon>Bacillati</taxon>
        <taxon>Bacillota</taxon>
        <taxon>Bacilli</taxon>
        <taxon>Bacillales</taxon>
        <taxon>Paenibacillaceae</taxon>
        <taxon>Paenibacillus</taxon>
    </lineage>
</organism>
<evidence type="ECO:0000313" key="7">
    <source>
        <dbReference type="Proteomes" id="UP000076927"/>
    </source>
</evidence>
<keyword evidence="4 5" id="KW-0472">Membrane</keyword>
<protein>
    <recommendedName>
        <fullName evidence="8">DoxX family protein</fullName>
    </recommendedName>
</protein>